<organism evidence="1 2">
    <name type="scientific">Methanorbis furvi</name>
    <dbReference type="NCBI Taxonomy" id="3028299"/>
    <lineage>
        <taxon>Archaea</taxon>
        <taxon>Methanobacteriati</taxon>
        <taxon>Methanobacteriota</taxon>
        <taxon>Stenosarchaea group</taxon>
        <taxon>Methanomicrobia</taxon>
        <taxon>Methanomicrobiales</taxon>
        <taxon>Methanocorpusculaceae</taxon>
        <taxon>Methanorbis</taxon>
    </lineage>
</organism>
<gene>
    <name evidence="1" type="ORF">McpAg1_08650</name>
</gene>
<proteinExistence type="predicted"/>
<reference evidence="1" key="1">
    <citation type="submission" date="2023-06" db="EMBL/GenBank/DDBJ databases">
        <title>Genome sequence of Methancorpusculaceae sp. Ag1.</title>
        <authorList>
            <person name="Protasov E."/>
            <person name="Platt K."/>
            <person name="Poehlein A."/>
            <person name="Daniel R."/>
            <person name="Brune A."/>
        </authorList>
    </citation>
    <scope>NUCLEOTIDE SEQUENCE</scope>
    <source>
        <strain evidence="1">Ag1</strain>
    </source>
</reference>
<dbReference type="Proteomes" id="UP001273136">
    <property type="component" value="Unassembled WGS sequence"/>
</dbReference>
<protein>
    <submittedName>
        <fullName evidence="1">Uncharacterized protein</fullName>
    </submittedName>
</protein>
<accession>A0AAE4MCX8</accession>
<name>A0AAE4MCX8_9EURY</name>
<comment type="caution">
    <text evidence="1">The sequence shown here is derived from an EMBL/GenBank/DDBJ whole genome shotgun (WGS) entry which is preliminary data.</text>
</comment>
<evidence type="ECO:0000313" key="2">
    <source>
        <dbReference type="Proteomes" id="UP001273136"/>
    </source>
</evidence>
<dbReference type="RefSeq" id="WP_338094061.1">
    <property type="nucleotide sequence ID" value="NZ_JAWDKA010000004.1"/>
</dbReference>
<sequence>MIAFTSTVSPLEDLEILVQQSNPPVFQVPVADFADLQFSPQIAIDSEQGSSSDSKYVTMFYLPEKILSENRSISVHIAYHTSSKYTNILRQANDMSGTFHKIITVSSPFDTDSGWVSVIPEKFPSSQKNSSHHSVITWFALP</sequence>
<dbReference type="EMBL" id="JAWDKA010000004">
    <property type="protein sequence ID" value="MDV0441657.1"/>
    <property type="molecule type" value="Genomic_DNA"/>
</dbReference>
<dbReference type="AlphaFoldDB" id="A0AAE4MCX8"/>
<keyword evidence="2" id="KW-1185">Reference proteome</keyword>
<evidence type="ECO:0000313" key="1">
    <source>
        <dbReference type="EMBL" id="MDV0441657.1"/>
    </source>
</evidence>